<dbReference type="InterPro" id="IPR036514">
    <property type="entry name" value="SGNH_hydro_sf"/>
</dbReference>
<evidence type="ECO:0008006" key="3">
    <source>
        <dbReference type="Google" id="ProtNLM"/>
    </source>
</evidence>
<accession>A0A401FUQ7</accession>
<name>A0A401FUQ7_9BACT</name>
<evidence type="ECO:0000313" key="1">
    <source>
        <dbReference type="EMBL" id="GBC60701.1"/>
    </source>
</evidence>
<protein>
    <recommendedName>
        <fullName evidence="3">SGNH/GDSL hydrolase family protein</fullName>
    </recommendedName>
</protein>
<dbReference type="AlphaFoldDB" id="A0A401FUQ7"/>
<reference evidence="2" key="1">
    <citation type="submission" date="2017-11" db="EMBL/GenBank/DDBJ databases">
        <authorList>
            <person name="Watanabe M."/>
            <person name="Kojima H."/>
        </authorList>
    </citation>
    <scope>NUCLEOTIDE SEQUENCE [LARGE SCALE GENOMIC DNA]</scope>
    <source>
        <strain evidence="2">Tokyo 01</strain>
    </source>
</reference>
<sequence length="396" mass="44952">MEKSQRQICWKEMVKASGAARRFLIFCAGLVILELVLSQVLPHLLSETRYLAAYLPWQSLHQTRRFLNNELDVVPDPACGWRNKRNATWLGIHYDAFGSRSYGGISQDMPRKRRVIFLGDSRVNGYTYVNNSQTINACLEDDSVETLNMATPFYGPDQMYIAMGETLRNFTSDVVVIGLGSGSEQLLDCHYIPFLGRQEYGVPFLKPCYTLRDGQLVLQAPDIQALLRPVPDAPALLRYLSTHDNHYERFKAFQSWECTPFLAAFSCARAAGMRMGKKFAGWQRTETLKNGELMRALVRAIEALGKAHNAEVVFLLFPSLAEFQEDTHPVYDRTAMLLRQETATFLDIRVIFKKYRGNEPLFADDRHITCTANRLIAGTLKHIVSDADREGPVIGR</sequence>
<comment type="caution">
    <text evidence="1">The sequence shown here is derived from an EMBL/GenBank/DDBJ whole genome shotgun (WGS) entry which is preliminary data.</text>
</comment>
<dbReference type="RefSeq" id="WP_124328085.1">
    <property type="nucleotide sequence ID" value="NZ_BEXT01000001.1"/>
</dbReference>
<dbReference type="GO" id="GO:0016788">
    <property type="term" value="F:hydrolase activity, acting on ester bonds"/>
    <property type="evidence" value="ECO:0007669"/>
    <property type="project" value="UniProtKB-ARBA"/>
</dbReference>
<evidence type="ECO:0000313" key="2">
    <source>
        <dbReference type="Proteomes" id="UP000288096"/>
    </source>
</evidence>
<dbReference type="EMBL" id="BEXT01000001">
    <property type="protein sequence ID" value="GBC60701.1"/>
    <property type="molecule type" value="Genomic_DNA"/>
</dbReference>
<dbReference type="SUPFAM" id="SSF52266">
    <property type="entry name" value="SGNH hydrolase"/>
    <property type="match status" value="1"/>
</dbReference>
<gene>
    <name evidence="1" type="ORF">DENIS_1658</name>
</gene>
<keyword evidence="2" id="KW-1185">Reference proteome</keyword>
<reference evidence="2" key="2">
    <citation type="submission" date="2019-01" db="EMBL/GenBank/DDBJ databases">
        <title>Genome sequence of Desulfonema ishimotonii strain Tokyo 01.</title>
        <authorList>
            <person name="Fukui M."/>
        </authorList>
    </citation>
    <scope>NUCLEOTIDE SEQUENCE [LARGE SCALE GENOMIC DNA]</scope>
    <source>
        <strain evidence="2">Tokyo 01</strain>
    </source>
</reference>
<organism evidence="1 2">
    <name type="scientific">Desulfonema ishimotonii</name>
    <dbReference type="NCBI Taxonomy" id="45657"/>
    <lineage>
        <taxon>Bacteria</taxon>
        <taxon>Pseudomonadati</taxon>
        <taxon>Thermodesulfobacteriota</taxon>
        <taxon>Desulfobacteria</taxon>
        <taxon>Desulfobacterales</taxon>
        <taxon>Desulfococcaceae</taxon>
        <taxon>Desulfonema</taxon>
    </lineage>
</organism>
<dbReference type="Gene3D" id="3.40.50.1110">
    <property type="entry name" value="SGNH hydrolase"/>
    <property type="match status" value="1"/>
</dbReference>
<dbReference type="Proteomes" id="UP000288096">
    <property type="component" value="Unassembled WGS sequence"/>
</dbReference>
<proteinExistence type="predicted"/>